<dbReference type="PANTHER" id="PTHR39767">
    <property type="entry name" value="CALCIUM/CALMODULIN-BINDING MEMBRANE PROTEIN PCM4-RELATED"/>
    <property type="match status" value="1"/>
</dbReference>
<keyword evidence="2" id="KW-1185">Reference proteome</keyword>
<dbReference type="PANTHER" id="PTHR39767:SF2">
    <property type="entry name" value="CHROMOSOME UNDETERMINED SCAFFOLD_1, WHOLE GENOME SHOTGUN SEQUENCE"/>
    <property type="match status" value="1"/>
</dbReference>
<accession>A0ABW5YEN6</accession>
<protein>
    <submittedName>
        <fullName evidence="1">Uncharacterized protein</fullName>
    </submittedName>
</protein>
<dbReference type="Proteomes" id="UP001597557">
    <property type="component" value="Unassembled WGS sequence"/>
</dbReference>
<reference evidence="2" key="1">
    <citation type="journal article" date="2019" name="Int. J. Syst. Evol. Microbiol.">
        <title>The Global Catalogue of Microorganisms (GCM) 10K type strain sequencing project: providing services to taxonomists for standard genome sequencing and annotation.</title>
        <authorList>
            <consortium name="The Broad Institute Genomics Platform"/>
            <consortium name="The Broad Institute Genome Sequencing Center for Infectious Disease"/>
            <person name="Wu L."/>
            <person name="Ma J."/>
        </authorList>
    </citation>
    <scope>NUCLEOTIDE SEQUENCE [LARGE SCALE GENOMIC DNA]</scope>
    <source>
        <strain evidence="2">KCTC 22437</strain>
    </source>
</reference>
<sequence>MSRTVVVYNNDFESNNLTNITNGLTATYNGSTVLGRYNSNVNKGFFDLSINNLPKHDLVIVTFDLYIHDSWDGNKSAPDGPDIWEMKVDGNTYIYATFANFQCSPTAICSPQSYPDNYPNFYHNPKTGAYATNLPGICNAANSTTLYKISKTFRHSSSSLILECSDKLIQTNATDKLCDESWSVDNLKVQAVSL</sequence>
<proteinExistence type="predicted"/>
<organism evidence="1 2">
    <name type="scientific">Mucilaginibacter ximonensis</name>
    <dbReference type="NCBI Taxonomy" id="538021"/>
    <lineage>
        <taxon>Bacteria</taxon>
        <taxon>Pseudomonadati</taxon>
        <taxon>Bacteroidota</taxon>
        <taxon>Sphingobacteriia</taxon>
        <taxon>Sphingobacteriales</taxon>
        <taxon>Sphingobacteriaceae</taxon>
        <taxon>Mucilaginibacter</taxon>
    </lineage>
</organism>
<dbReference type="EMBL" id="JBHUPD010000003">
    <property type="protein sequence ID" value="MFD2873858.1"/>
    <property type="molecule type" value="Genomic_DNA"/>
</dbReference>
<name>A0ABW5YEN6_9SPHI</name>
<evidence type="ECO:0000313" key="1">
    <source>
        <dbReference type="EMBL" id="MFD2873858.1"/>
    </source>
</evidence>
<evidence type="ECO:0000313" key="2">
    <source>
        <dbReference type="Proteomes" id="UP001597557"/>
    </source>
</evidence>
<comment type="caution">
    <text evidence="1">The sequence shown here is derived from an EMBL/GenBank/DDBJ whole genome shotgun (WGS) entry which is preliminary data.</text>
</comment>
<gene>
    <name evidence="1" type="ORF">ACFS5N_15360</name>
</gene>